<dbReference type="AlphaFoldDB" id="S6AL14"/>
<dbReference type="KEGG" id="sdr:SCD_n01471"/>
<dbReference type="EC" id="5.2.1.8" evidence="3"/>
<dbReference type="Proteomes" id="UP000015559">
    <property type="component" value="Chromosome"/>
</dbReference>
<dbReference type="SUPFAM" id="SSF54534">
    <property type="entry name" value="FKBP-like"/>
    <property type="match status" value="1"/>
</dbReference>
<evidence type="ECO:0000256" key="7">
    <source>
        <dbReference type="PROSITE-ProRule" id="PRU00278"/>
    </source>
</evidence>
<evidence type="ECO:0000256" key="2">
    <source>
        <dbReference type="ARBA" id="ARBA00007656"/>
    </source>
</evidence>
<evidence type="ECO:0000256" key="4">
    <source>
        <dbReference type="ARBA" id="ARBA00022729"/>
    </source>
</evidence>
<dbReference type="InterPro" id="IPR046357">
    <property type="entry name" value="PPIase_dom_sf"/>
</dbReference>
<dbReference type="SUPFAM" id="SSF109998">
    <property type="entry name" value="Triger factor/SurA peptide-binding domain-like"/>
    <property type="match status" value="1"/>
</dbReference>
<protein>
    <recommendedName>
        <fullName evidence="3">peptidylprolyl isomerase</fullName>
        <ecNumber evidence="3">5.2.1.8</ecNumber>
    </recommendedName>
</protein>
<evidence type="ECO:0000313" key="11">
    <source>
        <dbReference type="Proteomes" id="UP000015559"/>
    </source>
</evidence>
<evidence type="ECO:0000256" key="8">
    <source>
        <dbReference type="SAM" id="SignalP"/>
    </source>
</evidence>
<evidence type="ECO:0000313" key="10">
    <source>
        <dbReference type="EMBL" id="BAN35294.1"/>
    </source>
</evidence>
<reference evidence="10 11" key="1">
    <citation type="journal article" date="2012" name="Appl. Environ. Microbiol.">
        <title>Draft genome sequence of a psychrotolerant sulfur-oxidizing bacterium, Sulfuricella denitrificans skB26, and proteomic insights into cold adaptation.</title>
        <authorList>
            <person name="Watanabe T."/>
            <person name="Kojima H."/>
            <person name="Fukui M."/>
        </authorList>
    </citation>
    <scope>NUCLEOTIDE SEQUENCE [LARGE SCALE GENOMIC DNA]</scope>
    <source>
        <strain evidence="11">skB26</strain>
    </source>
</reference>
<evidence type="ECO:0000256" key="3">
    <source>
        <dbReference type="ARBA" id="ARBA00013194"/>
    </source>
</evidence>
<dbReference type="InterPro" id="IPR027304">
    <property type="entry name" value="Trigger_fact/SurA_dom_sf"/>
</dbReference>
<dbReference type="RefSeq" id="WP_009205751.1">
    <property type="nucleotide sequence ID" value="NC_022357.1"/>
</dbReference>
<gene>
    <name evidence="10" type="ORF">SCD_n01471</name>
</gene>
<keyword evidence="11" id="KW-1185">Reference proteome</keyword>
<dbReference type="OrthoDB" id="14196at2"/>
<dbReference type="HOGENOM" id="CLU_034646_1_1_4"/>
<dbReference type="Gene3D" id="1.10.8.1040">
    <property type="match status" value="1"/>
</dbReference>
<accession>S6AL14</accession>
<keyword evidence="6 7" id="KW-0413">Isomerase</keyword>
<feature type="domain" description="PpiC" evidence="9">
    <location>
        <begin position="146"/>
        <end position="236"/>
    </location>
</feature>
<dbReference type="Pfam" id="PF00639">
    <property type="entry name" value="Rotamase"/>
    <property type="match status" value="1"/>
</dbReference>
<dbReference type="Gene3D" id="3.10.50.40">
    <property type="match status" value="1"/>
</dbReference>
<evidence type="ECO:0000256" key="5">
    <source>
        <dbReference type="ARBA" id="ARBA00023110"/>
    </source>
</evidence>
<proteinExistence type="inferred from homology"/>
<feature type="signal peptide" evidence="8">
    <location>
        <begin position="1"/>
        <end position="24"/>
    </location>
</feature>
<dbReference type="STRING" id="1163617.SCD_n01471"/>
<name>S6AL14_SULDS</name>
<feature type="chain" id="PRO_5005711258" description="peptidylprolyl isomerase" evidence="8">
    <location>
        <begin position="25"/>
        <end position="285"/>
    </location>
</feature>
<dbReference type="PANTHER" id="PTHR47245">
    <property type="entry name" value="PEPTIDYLPROLYL ISOMERASE"/>
    <property type="match status" value="1"/>
</dbReference>
<organism evidence="10 11">
    <name type="scientific">Sulfuricella denitrificans (strain DSM 22764 / NBRC 105220 / skB26)</name>
    <dbReference type="NCBI Taxonomy" id="1163617"/>
    <lineage>
        <taxon>Bacteria</taxon>
        <taxon>Pseudomonadati</taxon>
        <taxon>Pseudomonadota</taxon>
        <taxon>Betaproteobacteria</taxon>
        <taxon>Nitrosomonadales</taxon>
        <taxon>Sulfuricellaceae</taxon>
        <taxon>Sulfuricella</taxon>
    </lineage>
</organism>
<evidence type="ECO:0000259" key="9">
    <source>
        <dbReference type="PROSITE" id="PS50198"/>
    </source>
</evidence>
<dbReference type="InterPro" id="IPR050245">
    <property type="entry name" value="PrsA_foldase"/>
</dbReference>
<dbReference type="EMBL" id="AP013066">
    <property type="protein sequence ID" value="BAN35294.1"/>
    <property type="molecule type" value="Genomic_DNA"/>
</dbReference>
<sequence>MFSYKSRILAVSIGSMLTLASCNAQDGDKSAAVPAVSATAAIATVNGAQISQARFNFLLQQSQQQGQPDTPEVRKNIREKLIIEEVVAQEALKKGMDKSAEVNTQIDLARQTILIRAYLQDYIKNNPIGDDVLKADYDKIKSQMGDKEYHARHILVEKEADAKDIIAKLKKGEKFEKLAEKSKDPGSKAKGGDLGWAAPANFVPEFSDAMTKLQKGQYTTEPVKSQFGYHIIKLEDSRTMQAPPFDEVKQNLRQRAQQQQIDKMISDLRAKAKIEETADTAAAKK</sequence>
<comment type="similarity">
    <text evidence="2">Belongs to the PpiC/parvulin rotamase family.</text>
</comment>
<keyword evidence="4 8" id="KW-0732">Signal</keyword>
<evidence type="ECO:0000256" key="6">
    <source>
        <dbReference type="ARBA" id="ARBA00023235"/>
    </source>
</evidence>
<dbReference type="eggNOG" id="COG0760">
    <property type="taxonomic scope" value="Bacteria"/>
</dbReference>
<dbReference type="PANTHER" id="PTHR47245:SF1">
    <property type="entry name" value="FOLDASE PROTEIN PRSA"/>
    <property type="match status" value="1"/>
</dbReference>
<comment type="catalytic activity">
    <reaction evidence="1">
        <text>[protein]-peptidylproline (omega=180) = [protein]-peptidylproline (omega=0)</text>
        <dbReference type="Rhea" id="RHEA:16237"/>
        <dbReference type="Rhea" id="RHEA-COMP:10747"/>
        <dbReference type="Rhea" id="RHEA-COMP:10748"/>
        <dbReference type="ChEBI" id="CHEBI:83833"/>
        <dbReference type="ChEBI" id="CHEBI:83834"/>
        <dbReference type="EC" id="5.2.1.8"/>
    </reaction>
</comment>
<dbReference type="GO" id="GO:0003755">
    <property type="term" value="F:peptidyl-prolyl cis-trans isomerase activity"/>
    <property type="evidence" value="ECO:0007669"/>
    <property type="project" value="UniProtKB-KW"/>
</dbReference>
<dbReference type="PROSITE" id="PS51257">
    <property type="entry name" value="PROKAR_LIPOPROTEIN"/>
    <property type="match status" value="1"/>
</dbReference>
<keyword evidence="5 7" id="KW-0697">Rotamase</keyword>
<dbReference type="InterPro" id="IPR000297">
    <property type="entry name" value="PPIase_PpiC"/>
</dbReference>
<evidence type="ECO:0000256" key="1">
    <source>
        <dbReference type="ARBA" id="ARBA00000971"/>
    </source>
</evidence>
<dbReference type="PROSITE" id="PS50198">
    <property type="entry name" value="PPIC_PPIASE_2"/>
    <property type="match status" value="1"/>
</dbReference>